<dbReference type="InterPro" id="IPR057744">
    <property type="entry name" value="OTAase-like"/>
</dbReference>
<dbReference type="GO" id="GO:0016810">
    <property type="term" value="F:hydrolase activity, acting on carbon-nitrogen (but not peptide) bonds"/>
    <property type="evidence" value="ECO:0007669"/>
    <property type="project" value="InterPro"/>
</dbReference>
<dbReference type="SUPFAM" id="SSF51338">
    <property type="entry name" value="Composite domain of metallo-dependent hydrolases"/>
    <property type="match status" value="1"/>
</dbReference>
<protein>
    <submittedName>
        <fullName evidence="2">Imidazolonepropionase</fullName>
    </submittedName>
</protein>
<proteinExistence type="predicted"/>
<dbReference type="PANTHER" id="PTHR43135:SF3">
    <property type="entry name" value="ALPHA-D-RIBOSE 1-METHYLPHOSPHONATE 5-TRIPHOSPHATE DIPHOSPHATASE"/>
    <property type="match status" value="1"/>
</dbReference>
<reference evidence="3" key="1">
    <citation type="submission" date="2017-02" db="EMBL/GenBank/DDBJ databases">
        <authorList>
            <person name="Varghese N."/>
            <person name="Submissions S."/>
        </authorList>
    </citation>
    <scope>NUCLEOTIDE SEQUENCE [LARGE SCALE GENOMIC DNA]</scope>
    <source>
        <strain evidence="3">UM2</strain>
    </source>
</reference>
<dbReference type="CDD" id="cd01299">
    <property type="entry name" value="Met_dep_hydrolase_A"/>
    <property type="match status" value="1"/>
</dbReference>
<dbReference type="EMBL" id="FUYM01000004">
    <property type="protein sequence ID" value="SKB64056.1"/>
    <property type="molecule type" value="Genomic_DNA"/>
</dbReference>
<dbReference type="Gene3D" id="2.30.40.10">
    <property type="entry name" value="Urease, subunit C, domain 1"/>
    <property type="match status" value="1"/>
</dbReference>
<sequence>MSRTLLRNVHIFDGVHPELIENASILIDGERIVSIHGLDDLPPADEIVDMEGRHVIPGLIDAHFHAYASDIDFVKLETLPPTYLSQRARHLMEDALKRGFTTVRDVGGGDYGLWRAIEEGWVVGPRLFYCGHAFSQSGGHGDIRAPHEAEELCGCSGRGILARRVDGVDAMRKAAREALRQGAHHLKIFVSGGIASPSDPIWMLQFSEEEIAAIVDEASRRRSYVAAHAYTAETIVRAVRLGVRTIEHGNLIDAAAAQAVAEAGAFVVPTLATYEAFRRSGVEAGAPDHLLTKLVEVADKGIEAIRLCRAAGAKLGFGTDLLGPLHRHQRDEFRLRAQAETPFEILQSATSVNASILGMDGHLGTIAPGAFADLLAIDGNPLTDISLLYEDSDAISSIWKGGCSVGAEPYRE</sequence>
<dbReference type="InterPro" id="IPR006680">
    <property type="entry name" value="Amidohydro-rel"/>
</dbReference>
<accession>A0A1T5CXJ3</accession>
<gene>
    <name evidence="2" type="ORF">SAMN06295920_104389</name>
</gene>
<evidence type="ECO:0000313" key="3">
    <source>
        <dbReference type="Proteomes" id="UP000189818"/>
    </source>
</evidence>
<name>A0A1T5CXJ3_9SPHN</name>
<keyword evidence="3" id="KW-1185">Reference proteome</keyword>
<dbReference type="Proteomes" id="UP000189818">
    <property type="component" value="Unassembled WGS sequence"/>
</dbReference>
<dbReference type="RefSeq" id="WP_079648275.1">
    <property type="nucleotide sequence ID" value="NZ_FUYM01000004.1"/>
</dbReference>
<dbReference type="InterPro" id="IPR051781">
    <property type="entry name" value="Metallo-dep_Hydrolase"/>
</dbReference>
<dbReference type="InterPro" id="IPR032466">
    <property type="entry name" value="Metal_Hydrolase"/>
</dbReference>
<dbReference type="SUPFAM" id="SSF51556">
    <property type="entry name" value="Metallo-dependent hydrolases"/>
    <property type="match status" value="1"/>
</dbReference>
<dbReference type="AlphaFoldDB" id="A0A1T5CXJ3"/>
<dbReference type="Pfam" id="PF01979">
    <property type="entry name" value="Amidohydro_1"/>
    <property type="match status" value="1"/>
</dbReference>
<dbReference type="PANTHER" id="PTHR43135">
    <property type="entry name" value="ALPHA-D-RIBOSE 1-METHYLPHOSPHONATE 5-TRIPHOSPHATE DIPHOSPHATASE"/>
    <property type="match status" value="1"/>
</dbReference>
<dbReference type="STRING" id="439228.SAMN06295920_104389"/>
<evidence type="ECO:0000313" key="2">
    <source>
        <dbReference type="EMBL" id="SKB64056.1"/>
    </source>
</evidence>
<dbReference type="OrthoDB" id="9782972at2"/>
<evidence type="ECO:0000259" key="1">
    <source>
        <dbReference type="Pfam" id="PF01979"/>
    </source>
</evidence>
<dbReference type="Gene3D" id="3.20.20.140">
    <property type="entry name" value="Metal-dependent hydrolases"/>
    <property type="match status" value="1"/>
</dbReference>
<feature type="domain" description="Amidohydrolase-related" evidence="1">
    <location>
        <begin position="55"/>
        <end position="388"/>
    </location>
</feature>
<dbReference type="InterPro" id="IPR011059">
    <property type="entry name" value="Metal-dep_hydrolase_composite"/>
</dbReference>
<organism evidence="2 3">
    <name type="scientific">Rhizorhabdus histidinilytica</name>
    <dbReference type="NCBI Taxonomy" id="439228"/>
    <lineage>
        <taxon>Bacteria</taxon>
        <taxon>Pseudomonadati</taxon>
        <taxon>Pseudomonadota</taxon>
        <taxon>Alphaproteobacteria</taxon>
        <taxon>Sphingomonadales</taxon>
        <taxon>Sphingomonadaceae</taxon>
        <taxon>Rhizorhabdus</taxon>
    </lineage>
</organism>